<dbReference type="Pfam" id="PF07893">
    <property type="entry name" value="DUF1668"/>
    <property type="match status" value="2"/>
</dbReference>
<protein>
    <submittedName>
        <fullName evidence="1">Uncharacterized protein</fullName>
    </submittedName>
</protein>
<dbReference type="InterPro" id="IPR012871">
    <property type="entry name" value="DUF1668_ORYSA"/>
</dbReference>
<dbReference type="EMBL" id="CM003530">
    <property type="protein sequence ID" value="RCV19508.1"/>
    <property type="molecule type" value="Genomic_DNA"/>
</dbReference>
<reference evidence="1" key="2">
    <citation type="submission" date="2015-07" db="EMBL/GenBank/DDBJ databases">
        <authorList>
            <person name="Noorani M."/>
        </authorList>
    </citation>
    <scope>NUCLEOTIDE SEQUENCE</scope>
    <source>
        <strain evidence="1">Yugu1</strain>
    </source>
</reference>
<reference evidence="1" key="1">
    <citation type="journal article" date="2012" name="Nat. Biotechnol.">
        <title>Reference genome sequence of the model plant Setaria.</title>
        <authorList>
            <person name="Bennetzen J.L."/>
            <person name="Schmutz J."/>
            <person name="Wang H."/>
            <person name="Percifield R."/>
            <person name="Hawkins J."/>
            <person name="Pontaroli A.C."/>
            <person name="Estep M."/>
            <person name="Feng L."/>
            <person name="Vaughn J.N."/>
            <person name="Grimwood J."/>
            <person name="Jenkins J."/>
            <person name="Barry K."/>
            <person name="Lindquist E."/>
            <person name="Hellsten U."/>
            <person name="Deshpande S."/>
            <person name="Wang X."/>
            <person name="Wu X."/>
            <person name="Mitros T."/>
            <person name="Triplett J."/>
            <person name="Yang X."/>
            <person name="Ye C.Y."/>
            <person name="Mauro-Herrera M."/>
            <person name="Wang L."/>
            <person name="Li P."/>
            <person name="Sharma M."/>
            <person name="Sharma R."/>
            <person name="Ronald P.C."/>
            <person name="Panaud O."/>
            <person name="Kellogg E.A."/>
            <person name="Brutnell T.P."/>
            <person name="Doust A.N."/>
            <person name="Tuskan G.A."/>
            <person name="Rokhsar D."/>
            <person name="Devos K.M."/>
        </authorList>
    </citation>
    <scope>NUCLEOTIDE SEQUENCE [LARGE SCALE GENOMIC DNA]</scope>
    <source>
        <strain evidence="1">Yugu1</strain>
    </source>
</reference>
<dbReference type="PANTHER" id="PTHR33085:SF43">
    <property type="entry name" value="DUF1618 DOMAIN-CONTAINING PROTEIN"/>
    <property type="match status" value="1"/>
</dbReference>
<organism evidence="1">
    <name type="scientific">Setaria italica</name>
    <name type="common">Foxtail millet</name>
    <name type="synonym">Panicum italicum</name>
    <dbReference type="NCBI Taxonomy" id="4555"/>
    <lineage>
        <taxon>Eukaryota</taxon>
        <taxon>Viridiplantae</taxon>
        <taxon>Streptophyta</taxon>
        <taxon>Embryophyta</taxon>
        <taxon>Tracheophyta</taxon>
        <taxon>Spermatophyta</taxon>
        <taxon>Magnoliopsida</taxon>
        <taxon>Liliopsida</taxon>
        <taxon>Poales</taxon>
        <taxon>Poaceae</taxon>
        <taxon>PACMAD clade</taxon>
        <taxon>Panicoideae</taxon>
        <taxon>Panicodae</taxon>
        <taxon>Paniceae</taxon>
        <taxon>Cenchrinae</taxon>
        <taxon>Setaria</taxon>
    </lineage>
</organism>
<dbReference type="AlphaFoldDB" id="A0A368QP23"/>
<gene>
    <name evidence="1" type="ORF">SETIT_3G390900v2</name>
</gene>
<evidence type="ECO:0000313" key="1">
    <source>
        <dbReference type="EMBL" id="RCV19508.1"/>
    </source>
</evidence>
<sequence length="354" mass="38402">MSCQKFSRQYLHMVLSAGRGLYALSHVDVSRLFYPSKEEAKAAHAEDKKNGSNMLGGIGSAGRLPEPTIHYEPFTAAISYPDRSSGVFALFGKSNFFCSDSVGHSSIYNTEPEPQCFLGLPRLDLPKGPKHITICIPRTEAHVRSDYEVTPMRIWISSLIDATATTCTTSTSWTWTLTANAASRRSSTTLSDAGVGASSHHQHSLATLTTGLVTMCPLRKAGDWVLPFRAKAEYIPEFGLWLGLSAHKPYNLCSVNLSGVTIGSCDTQPPAQYVGQYVDLPGDCSLKNAALVNMGSGRFCIAKFFDRIHDHDNPQVVVLTGVELDPDDHKGEGAFGITKHKSECLASDSIVCVL</sequence>
<dbReference type="PANTHER" id="PTHR33085">
    <property type="entry name" value="OS12G0113100 PROTEIN-RELATED"/>
    <property type="match status" value="1"/>
</dbReference>
<dbReference type="OrthoDB" id="688194at2759"/>
<accession>A0A368QP23</accession>
<name>A0A368QP23_SETIT</name>
<proteinExistence type="predicted"/>